<dbReference type="InParanoid" id="D8LDE4"/>
<evidence type="ECO:0000256" key="3">
    <source>
        <dbReference type="SAM" id="Phobius"/>
    </source>
</evidence>
<evidence type="ECO:0000256" key="2">
    <source>
        <dbReference type="SAM" id="MobiDB-lite"/>
    </source>
</evidence>
<dbReference type="PROSITE" id="PS51719">
    <property type="entry name" value="G_SEPTIN"/>
    <property type="match status" value="1"/>
</dbReference>
<dbReference type="OrthoDB" id="203454at2759"/>
<feature type="region of interest" description="Disordered" evidence="2">
    <location>
        <begin position="1"/>
        <end position="34"/>
    </location>
</feature>
<dbReference type="InterPro" id="IPR030379">
    <property type="entry name" value="G_SEPTIN_dom"/>
</dbReference>
<keyword evidence="1" id="KW-0547">Nucleotide-binding</keyword>
<evidence type="ECO:0000256" key="1">
    <source>
        <dbReference type="RuleBase" id="RU004560"/>
    </source>
</evidence>
<dbReference type="PANTHER" id="PTHR18884">
    <property type="entry name" value="SEPTIN"/>
    <property type="match status" value="1"/>
</dbReference>
<feature type="transmembrane region" description="Helical" evidence="3">
    <location>
        <begin position="356"/>
        <end position="376"/>
    </location>
</feature>
<comment type="similarity">
    <text evidence="1">Belongs to the TRAFAC class TrmE-Era-EngA-EngB-Septin-like GTPase superfamily. Septin GTPase family.</text>
</comment>
<dbReference type="SUPFAM" id="SSF52540">
    <property type="entry name" value="P-loop containing nucleoside triphosphate hydrolases"/>
    <property type="match status" value="1"/>
</dbReference>
<keyword evidence="6" id="KW-1185">Reference proteome</keyword>
<protein>
    <submittedName>
        <fullName evidence="5">Sept1, septin GTPase</fullName>
    </submittedName>
</protein>
<dbReference type="GO" id="GO:0005525">
    <property type="term" value="F:GTP binding"/>
    <property type="evidence" value="ECO:0007669"/>
    <property type="project" value="UniProtKB-KW"/>
</dbReference>
<dbReference type="eggNOG" id="KOG1547">
    <property type="taxonomic scope" value="Eukaryota"/>
</dbReference>
<keyword evidence="3" id="KW-0472">Membrane</keyword>
<dbReference type="InterPro" id="IPR027417">
    <property type="entry name" value="P-loop_NTPase"/>
</dbReference>
<proteinExistence type="inferred from homology"/>
<sequence length="451" mass="49914">MPPNTTMATDSGMDSPVVGASVRVPGPPQKSQAPDQLRVMVAGESGLGKTTFLNNIFRHLNRGENPMDQAATVVQAAGRGVFDNGKTLSIEEREFDYKTERGQDYKFFLVDTPGYGDHVNVSQSFQPVVDYIMNGNRRYLAEVRKGNETPKEDGRTDVCIYFIAAHRCKPIDIEYMKQLTKAVAVIPVIGKSDSMTVDEMKDFKTGIVDLAAQDNELEFFQFSDTSWNECLTTLGFTATPDWLGERQPPPYAVISSKVDEPHGGLIRNPARRYPWGTCRVMETTHSDNTYLQCLLLEVGFQDMKDEMKARYKAFVKEQTRPITEVTVGVIKSLPRRASYAALNVVHEAEGRRPKSVLALTMAAVCAMVAVMLAYLLCGVSGAPPILGGGMHNPPEGLADWAKVIEKIQELEGWERILAAVNSGGEHLDVLIDVLIEDYKIKYGAEEQARPT</sequence>
<gene>
    <name evidence="5" type="primary">Sept1</name>
    <name evidence="5" type="ORF">Esi_0012_0017</name>
</gene>
<dbReference type="Gene3D" id="3.40.50.300">
    <property type="entry name" value="P-loop containing nucleotide triphosphate hydrolases"/>
    <property type="match status" value="1"/>
</dbReference>
<dbReference type="Proteomes" id="UP000002630">
    <property type="component" value="Linkage Group LG10"/>
</dbReference>
<feature type="domain" description="Septin-type G" evidence="4">
    <location>
        <begin position="33"/>
        <end position="322"/>
    </location>
</feature>
<evidence type="ECO:0000259" key="4">
    <source>
        <dbReference type="PROSITE" id="PS51719"/>
    </source>
</evidence>
<keyword evidence="1" id="KW-0342">GTP-binding</keyword>
<organism evidence="5 6">
    <name type="scientific">Ectocarpus siliculosus</name>
    <name type="common">Brown alga</name>
    <name type="synonym">Conferva siliculosa</name>
    <dbReference type="NCBI Taxonomy" id="2880"/>
    <lineage>
        <taxon>Eukaryota</taxon>
        <taxon>Sar</taxon>
        <taxon>Stramenopiles</taxon>
        <taxon>Ochrophyta</taxon>
        <taxon>PX clade</taxon>
        <taxon>Phaeophyceae</taxon>
        <taxon>Ectocarpales</taxon>
        <taxon>Ectocarpaceae</taxon>
        <taxon>Ectocarpus</taxon>
    </lineage>
</organism>
<dbReference type="Pfam" id="PF00735">
    <property type="entry name" value="Septin"/>
    <property type="match status" value="1"/>
</dbReference>
<keyword evidence="3" id="KW-1133">Transmembrane helix</keyword>
<evidence type="ECO:0000313" key="6">
    <source>
        <dbReference type="Proteomes" id="UP000002630"/>
    </source>
</evidence>
<dbReference type="EMBL" id="FN649735">
    <property type="protein sequence ID" value="CBN74009.1"/>
    <property type="molecule type" value="Genomic_DNA"/>
</dbReference>
<accession>D8LDE4</accession>
<name>D8LDE4_ECTSI</name>
<dbReference type="AlphaFoldDB" id="D8LDE4"/>
<reference evidence="5 6" key="1">
    <citation type="journal article" date="2010" name="Nature">
        <title>The Ectocarpus genome and the independent evolution of multicellularity in brown algae.</title>
        <authorList>
            <person name="Cock J.M."/>
            <person name="Sterck L."/>
            <person name="Rouze P."/>
            <person name="Scornet D."/>
            <person name="Allen A.E."/>
            <person name="Amoutzias G."/>
            <person name="Anthouard V."/>
            <person name="Artiguenave F."/>
            <person name="Aury J.M."/>
            <person name="Badger J.H."/>
            <person name="Beszteri B."/>
            <person name="Billiau K."/>
            <person name="Bonnet E."/>
            <person name="Bothwell J.H."/>
            <person name="Bowler C."/>
            <person name="Boyen C."/>
            <person name="Brownlee C."/>
            <person name="Carrano C.J."/>
            <person name="Charrier B."/>
            <person name="Cho G.Y."/>
            <person name="Coelho S.M."/>
            <person name="Collen J."/>
            <person name="Corre E."/>
            <person name="Da Silva C."/>
            <person name="Delage L."/>
            <person name="Delaroque N."/>
            <person name="Dittami S.M."/>
            <person name="Doulbeau S."/>
            <person name="Elias M."/>
            <person name="Farnham G."/>
            <person name="Gachon C.M."/>
            <person name="Gschloessl B."/>
            <person name="Heesch S."/>
            <person name="Jabbari K."/>
            <person name="Jubin C."/>
            <person name="Kawai H."/>
            <person name="Kimura K."/>
            <person name="Kloareg B."/>
            <person name="Kupper F.C."/>
            <person name="Lang D."/>
            <person name="Le Bail A."/>
            <person name="Leblanc C."/>
            <person name="Lerouge P."/>
            <person name="Lohr M."/>
            <person name="Lopez P.J."/>
            <person name="Martens C."/>
            <person name="Maumus F."/>
            <person name="Michel G."/>
            <person name="Miranda-Saavedra D."/>
            <person name="Morales J."/>
            <person name="Moreau H."/>
            <person name="Motomura T."/>
            <person name="Nagasato C."/>
            <person name="Napoli C.A."/>
            <person name="Nelson D.R."/>
            <person name="Nyvall-Collen P."/>
            <person name="Peters A.F."/>
            <person name="Pommier C."/>
            <person name="Potin P."/>
            <person name="Poulain J."/>
            <person name="Quesneville H."/>
            <person name="Read B."/>
            <person name="Rensing S.A."/>
            <person name="Ritter A."/>
            <person name="Rousvoal S."/>
            <person name="Samanta M."/>
            <person name="Samson G."/>
            <person name="Schroeder D.C."/>
            <person name="Segurens B."/>
            <person name="Strittmatter M."/>
            <person name="Tonon T."/>
            <person name="Tregear J.W."/>
            <person name="Valentin K."/>
            <person name="von Dassow P."/>
            <person name="Yamagishi T."/>
            <person name="Van de Peer Y."/>
            <person name="Wincker P."/>
        </authorList>
    </citation>
    <scope>NUCLEOTIDE SEQUENCE [LARGE SCALE GENOMIC DNA]</scope>
    <source>
        <strain evidence="6">Ec32 / CCAP1310/4</strain>
    </source>
</reference>
<evidence type="ECO:0000313" key="5">
    <source>
        <dbReference type="EMBL" id="CBN74009.1"/>
    </source>
</evidence>
<keyword evidence="3" id="KW-0812">Transmembrane</keyword>
<dbReference type="EMBL" id="FN647877">
    <property type="protein sequence ID" value="CBN74009.1"/>
    <property type="molecule type" value="Genomic_DNA"/>
</dbReference>
<dbReference type="STRING" id="2880.D8LDE4"/>